<reference evidence="2 3" key="1">
    <citation type="journal article" date="2010" name="BMC Genomics">
        <title>Genome sequence of the pattern forming Paenibacillus vortex bacterium reveals potential for thriving in complex environments.</title>
        <authorList>
            <person name="Sirota-Madi A."/>
            <person name="Olender T."/>
            <person name="Helman Y."/>
            <person name="Ingham C."/>
            <person name="Brainis I."/>
            <person name="Roth D."/>
            <person name="Hagi E."/>
            <person name="Brodsky L."/>
            <person name="Leshkowitz D."/>
            <person name="Galatenko V."/>
            <person name="Nikolaev V."/>
            <person name="Mugasimangalam R.C."/>
            <person name="Bransburg-Zabary S."/>
            <person name="Gutnick D.L."/>
            <person name="Lancet D."/>
            <person name="Ben-Jacob E."/>
        </authorList>
    </citation>
    <scope>NUCLEOTIDE SEQUENCE [LARGE SCALE GENOMIC DNA]</scope>
    <source>
        <strain evidence="2 3">V453</strain>
    </source>
</reference>
<keyword evidence="1" id="KW-0472">Membrane</keyword>
<name>A0A2R9T2F6_9BACL</name>
<protein>
    <submittedName>
        <fullName evidence="2">Uncharacterized protein</fullName>
    </submittedName>
</protein>
<keyword evidence="3" id="KW-1185">Reference proteome</keyword>
<keyword evidence="1" id="KW-1133">Transmembrane helix</keyword>
<evidence type="ECO:0000256" key="1">
    <source>
        <dbReference type="SAM" id="Phobius"/>
    </source>
</evidence>
<gene>
    <name evidence="2" type="ORF">PVOR_00600</name>
</gene>
<evidence type="ECO:0000313" key="3">
    <source>
        <dbReference type="Proteomes" id="UP000003094"/>
    </source>
</evidence>
<feature type="transmembrane region" description="Helical" evidence="1">
    <location>
        <begin position="46"/>
        <end position="67"/>
    </location>
</feature>
<organism evidence="2 3">
    <name type="scientific">Paenibacillus vortex V453</name>
    <dbReference type="NCBI Taxonomy" id="715225"/>
    <lineage>
        <taxon>Bacteria</taxon>
        <taxon>Bacillati</taxon>
        <taxon>Bacillota</taxon>
        <taxon>Bacilli</taxon>
        <taxon>Bacillales</taxon>
        <taxon>Paenibacillaceae</taxon>
        <taxon>Paenibacillus</taxon>
    </lineage>
</organism>
<dbReference type="EMBL" id="ADHJ01000001">
    <property type="protein sequence ID" value="EFU43680.1"/>
    <property type="molecule type" value="Genomic_DNA"/>
</dbReference>
<dbReference type="KEGG" id="pvo:PVOR_00600"/>
<comment type="caution">
    <text evidence="2">The sequence shown here is derived from an EMBL/GenBank/DDBJ whole genome shotgun (WGS) entry which is preliminary data.</text>
</comment>
<proteinExistence type="predicted"/>
<sequence length="69" mass="7821">MSVLKTFVEEKRAYPAARQSKGLSFFCHFIVEWENNSTSGAERKEVIQVNMSGIVFFLAIVVGTLMITY</sequence>
<keyword evidence="1" id="KW-0812">Transmembrane</keyword>
<evidence type="ECO:0000313" key="2">
    <source>
        <dbReference type="EMBL" id="EFU43680.1"/>
    </source>
</evidence>
<accession>A0A2R9T2F6</accession>
<dbReference type="AlphaFoldDB" id="A0A2R9T2F6"/>
<dbReference type="Proteomes" id="UP000003094">
    <property type="component" value="Unassembled WGS sequence"/>
</dbReference>